<reference evidence="6 7" key="1">
    <citation type="submission" date="2016-10" db="EMBL/GenBank/DDBJ databases">
        <authorList>
            <person name="Varghese N."/>
            <person name="Submissions S."/>
        </authorList>
    </citation>
    <scope>NUCLEOTIDE SEQUENCE [LARGE SCALE GENOMIC DNA]</scope>
    <source>
        <strain evidence="6 7">DSM 1741</strain>
    </source>
</reference>
<keyword evidence="7" id="KW-1185">Reference proteome</keyword>
<dbReference type="SUPFAM" id="SSF58104">
    <property type="entry name" value="Methyl-accepting chemotaxis protein (MCP) signaling domain"/>
    <property type="match status" value="2"/>
</dbReference>
<dbReference type="GO" id="GO:0004888">
    <property type="term" value="F:transmembrane signaling receptor activity"/>
    <property type="evidence" value="ECO:0007669"/>
    <property type="project" value="TreeGrafter"/>
</dbReference>
<dbReference type="OrthoDB" id="9816265at2"/>
<dbReference type="Gene3D" id="1.10.287.950">
    <property type="entry name" value="Methyl-accepting chemotaxis protein"/>
    <property type="match status" value="2"/>
</dbReference>
<dbReference type="PANTHER" id="PTHR43531:SF11">
    <property type="entry name" value="METHYL-ACCEPTING CHEMOTAXIS PROTEIN 3"/>
    <property type="match status" value="1"/>
</dbReference>
<accession>A0A8G2C2S8</accession>
<evidence type="ECO:0000256" key="4">
    <source>
        <dbReference type="SAM" id="MobiDB-lite"/>
    </source>
</evidence>
<dbReference type="PANTHER" id="PTHR43531">
    <property type="entry name" value="PROTEIN ICFG"/>
    <property type="match status" value="1"/>
</dbReference>
<organism evidence="6 7">
    <name type="scientific">Desulfomicrobium norvegicum (strain DSM 1741 / NCIMB 8310)</name>
    <name type="common">Desulfovibrio baculatus (strain Norway 4)</name>
    <name type="synonym">Desulfovibrio desulfuricans (strain Norway 4)</name>
    <dbReference type="NCBI Taxonomy" id="52561"/>
    <lineage>
        <taxon>Bacteria</taxon>
        <taxon>Pseudomonadati</taxon>
        <taxon>Thermodesulfobacteriota</taxon>
        <taxon>Desulfovibrionia</taxon>
        <taxon>Desulfovibrionales</taxon>
        <taxon>Desulfomicrobiaceae</taxon>
        <taxon>Desulfomicrobium</taxon>
    </lineage>
</organism>
<evidence type="ECO:0000256" key="3">
    <source>
        <dbReference type="PROSITE-ProRule" id="PRU00284"/>
    </source>
</evidence>
<feature type="compositionally biased region" description="Acidic residues" evidence="4">
    <location>
        <begin position="665"/>
        <end position="676"/>
    </location>
</feature>
<sequence>MPQDEIAPSLQEIVSVMEECASSLPALLSRLAGVIKDREEDFLGLGATIFGINSQANTFSATASAMASSVGEGALLAAIGELQTRADEAKAVFSSVSSTEQQEGMSEVLGLIRGLDQAMAQFFNMVQTLKVLEITTRIESARLGSAGAGFTTLADDVRALGTIIDEHTEKISEHSHLLMNQVASASERSKKQLASQNRIVEDMFTELFAGISELEDMRNHSAALVQDLAKGSRQVTESMGQVIASVQFHDITRQQVEHVEEILDQAVREISAPEKEGGELGLGAWVRDVLKLQAPQLRQAQEMFSGAVDELIDNLRSIGHGIEDLHGKITAVAYADRKGGMSILDAIRHHIGDVMNAMRTTSGHISETSKTMSHMAETISTVSTFVHGIEDIGAEIELIALNARVKAAHTGDQGRTLGVIAMEIQNLSVDARTRTGTVAEILNNISTVADRLSTLARTSDVSEMVDGIQGRFETVLDQLATLDAELAANIAHLSDLGTGLVSQISAVTSSIHFHELVSDQLLSLEKEITVLKDRFAPFSAELDAARQPEKLREQLSRYTMDSERLVHLSVLGHHGDAHDGGEADLFDDNDVELFGDDNVELFSDDNVELFDDGNVTLFSDDNVELFGDDNVELFTDDNVEIFDEQPTAANAKPSSKAATDKKAEPEDDLGDNVELF</sequence>
<dbReference type="InterPro" id="IPR004089">
    <property type="entry name" value="MCPsignal_dom"/>
</dbReference>
<keyword evidence="1" id="KW-0145">Chemotaxis</keyword>
<keyword evidence="3" id="KW-0807">Transducer</keyword>
<feature type="domain" description="Methyl-accepting transducer" evidence="5">
    <location>
        <begin position="302"/>
        <end position="446"/>
    </location>
</feature>
<dbReference type="EMBL" id="FOTO01000005">
    <property type="protein sequence ID" value="SFL71195.1"/>
    <property type="molecule type" value="Genomic_DNA"/>
</dbReference>
<proteinExistence type="inferred from homology"/>
<dbReference type="InterPro" id="IPR051310">
    <property type="entry name" value="MCP_chemotaxis"/>
</dbReference>
<dbReference type="Proteomes" id="UP000199581">
    <property type="component" value="Unassembled WGS sequence"/>
</dbReference>
<gene>
    <name evidence="6" type="ORF">SAMN05421830_105101</name>
</gene>
<evidence type="ECO:0000256" key="2">
    <source>
        <dbReference type="ARBA" id="ARBA00029447"/>
    </source>
</evidence>
<dbReference type="Pfam" id="PF00015">
    <property type="entry name" value="MCPsignal"/>
    <property type="match status" value="1"/>
</dbReference>
<evidence type="ECO:0000313" key="6">
    <source>
        <dbReference type="EMBL" id="SFL71195.1"/>
    </source>
</evidence>
<comment type="caution">
    <text evidence="6">The sequence shown here is derived from an EMBL/GenBank/DDBJ whole genome shotgun (WGS) entry which is preliminary data.</text>
</comment>
<protein>
    <submittedName>
        <fullName evidence="6">Methyl-accepting chemotaxis protein (MCP) signalling domain-containing protein</fullName>
    </submittedName>
</protein>
<dbReference type="GO" id="GO:0007165">
    <property type="term" value="P:signal transduction"/>
    <property type="evidence" value="ECO:0007669"/>
    <property type="project" value="UniProtKB-KW"/>
</dbReference>
<name>A0A8G2C2S8_DESNO</name>
<dbReference type="RefSeq" id="WP_143077868.1">
    <property type="nucleotide sequence ID" value="NZ_FOTO01000005.1"/>
</dbReference>
<evidence type="ECO:0000259" key="5">
    <source>
        <dbReference type="PROSITE" id="PS50111"/>
    </source>
</evidence>
<dbReference type="GO" id="GO:0005886">
    <property type="term" value="C:plasma membrane"/>
    <property type="evidence" value="ECO:0007669"/>
    <property type="project" value="TreeGrafter"/>
</dbReference>
<evidence type="ECO:0000313" key="7">
    <source>
        <dbReference type="Proteomes" id="UP000199581"/>
    </source>
</evidence>
<dbReference type="GO" id="GO:0006935">
    <property type="term" value="P:chemotaxis"/>
    <property type="evidence" value="ECO:0007669"/>
    <property type="project" value="UniProtKB-KW"/>
</dbReference>
<dbReference type="PROSITE" id="PS50111">
    <property type="entry name" value="CHEMOTAXIS_TRANSDUC_2"/>
    <property type="match status" value="1"/>
</dbReference>
<evidence type="ECO:0000256" key="1">
    <source>
        <dbReference type="ARBA" id="ARBA00022500"/>
    </source>
</evidence>
<dbReference type="AlphaFoldDB" id="A0A8G2C2S8"/>
<feature type="region of interest" description="Disordered" evidence="4">
    <location>
        <begin position="644"/>
        <end position="676"/>
    </location>
</feature>
<comment type="similarity">
    <text evidence="2">Belongs to the methyl-accepting chemotaxis (MCP) protein family.</text>
</comment>